<dbReference type="AlphaFoldDB" id="A0AAW9SMV9"/>
<sequence length="42" mass="4381">MAKREKTSTLRMFTVGTKEALDSAASASPVDPNSPVTSVTPT</sequence>
<reference evidence="2 3" key="1">
    <citation type="submission" date="2024-05" db="EMBL/GenBank/DDBJ databases">
        <title>Genome sequence of Ponticoccus litoralis KCCM 90028.</title>
        <authorList>
            <person name="Kim J.M."/>
            <person name="Lee J.K."/>
            <person name="Choi B.J."/>
            <person name="Bayburt H."/>
            <person name="Baek J.H."/>
            <person name="Jeon C.O."/>
        </authorList>
    </citation>
    <scope>NUCLEOTIDE SEQUENCE [LARGE SCALE GENOMIC DNA]</scope>
    <source>
        <strain evidence="2 3">KCCM 90028</strain>
    </source>
</reference>
<evidence type="ECO:0000313" key="2">
    <source>
        <dbReference type="EMBL" id="MEN9059858.1"/>
    </source>
</evidence>
<accession>A0AAW9SMV9</accession>
<dbReference type="RefSeq" id="WP_347164999.1">
    <property type="nucleotide sequence ID" value="NZ_JBDNCH010000002.1"/>
</dbReference>
<comment type="caution">
    <text evidence="2">The sequence shown here is derived from an EMBL/GenBank/DDBJ whole genome shotgun (WGS) entry which is preliminary data.</text>
</comment>
<feature type="region of interest" description="Disordered" evidence="1">
    <location>
        <begin position="19"/>
        <end position="42"/>
    </location>
</feature>
<evidence type="ECO:0000256" key="1">
    <source>
        <dbReference type="SAM" id="MobiDB-lite"/>
    </source>
</evidence>
<dbReference type="EMBL" id="JBDNCH010000002">
    <property type="protein sequence ID" value="MEN9059858.1"/>
    <property type="molecule type" value="Genomic_DNA"/>
</dbReference>
<evidence type="ECO:0000313" key="3">
    <source>
        <dbReference type="Proteomes" id="UP001428774"/>
    </source>
</evidence>
<name>A0AAW9SMV9_9RHOB</name>
<keyword evidence="3" id="KW-1185">Reference proteome</keyword>
<organism evidence="2 3">
    <name type="scientific">Ponticoccus litoralis</name>
    <dbReference type="NCBI Taxonomy" id="422297"/>
    <lineage>
        <taxon>Bacteria</taxon>
        <taxon>Pseudomonadati</taxon>
        <taxon>Pseudomonadota</taxon>
        <taxon>Alphaproteobacteria</taxon>
        <taxon>Rhodobacterales</taxon>
        <taxon>Roseobacteraceae</taxon>
        <taxon>Ponticoccus</taxon>
    </lineage>
</organism>
<gene>
    <name evidence="2" type="ORF">ABFB10_01230</name>
</gene>
<dbReference type="Proteomes" id="UP001428774">
    <property type="component" value="Unassembled WGS sequence"/>
</dbReference>
<protein>
    <submittedName>
        <fullName evidence="2">Uncharacterized protein</fullName>
    </submittedName>
</protein>
<proteinExistence type="predicted"/>